<keyword evidence="3 5" id="KW-0720">Serine protease</keyword>
<dbReference type="PROSITE" id="PS50240">
    <property type="entry name" value="TRYPSIN_DOM"/>
    <property type="match status" value="1"/>
</dbReference>
<organism evidence="7 8">
    <name type="scientific">Nematostella vectensis</name>
    <name type="common">Starlet sea anemone</name>
    <dbReference type="NCBI Taxonomy" id="45351"/>
    <lineage>
        <taxon>Eukaryota</taxon>
        <taxon>Metazoa</taxon>
        <taxon>Cnidaria</taxon>
        <taxon>Anthozoa</taxon>
        <taxon>Hexacorallia</taxon>
        <taxon>Actiniaria</taxon>
        <taxon>Edwardsiidae</taxon>
        <taxon>Nematostella</taxon>
    </lineage>
</organism>
<dbReference type="SMART" id="SM00020">
    <property type="entry name" value="Tryp_SPc"/>
    <property type="match status" value="1"/>
</dbReference>
<dbReference type="Proteomes" id="UP000001593">
    <property type="component" value="Unassembled WGS sequence"/>
</dbReference>
<dbReference type="InterPro" id="IPR001254">
    <property type="entry name" value="Trypsin_dom"/>
</dbReference>
<keyword evidence="8" id="KW-1185">Reference proteome</keyword>
<dbReference type="HOGENOM" id="CLU_006842_7_6_1"/>
<dbReference type="FunCoup" id="A7SNA8">
    <property type="interactions" value="29"/>
</dbReference>
<dbReference type="eggNOG" id="KOG3627">
    <property type="taxonomic scope" value="Eukaryota"/>
</dbReference>
<dbReference type="InterPro" id="IPR009003">
    <property type="entry name" value="Peptidase_S1_PA"/>
</dbReference>
<dbReference type="InParanoid" id="A7SNA8"/>
<dbReference type="InterPro" id="IPR018114">
    <property type="entry name" value="TRYPSIN_HIS"/>
</dbReference>
<evidence type="ECO:0000256" key="2">
    <source>
        <dbReference type="ARBA" id="ARBA00022801"/>
    </source>
</evidence>
<dbReference type="PROSITE" id="PS00134">
    <property type="entry name" value="TRYPSIN_HIS"/>
    <property type="match status" value="1"/>
</dbReference>
<dbReference type="InterPro" id="IPR033116">
    <property type="entry name" value="TRYPSIN_SER"/>
</dbReference>
<reference evidence="7 8" key="1">
    <citation type="journal article" date="2007" name="Science">
        <title>Sea anemone genome reveals ancestral eumetazoan gene repertoire and genomic organization.</title>
        <authorList>
            <person name="Putnam N.H."/>
            <person name="Srivastava M."/>
            <person name="Hellsten U."/>
            <person name="Dirks B."/>
            <person name="Chapman J."/>
            <person name="Salamov A."/>
            <person name="Terry A."/>
            <person name="Shapiro H."/>
            <person name="Lindquist E."/>
            <person name="Kapitonov V.V."/>
            <person name="Jurka J."/>
            <person name="Genikhovich G."/>
            <person name="Grigoriev I.V."/>
            <person name="Lucas S.M."/>
            <person name="Steele R.E."/>
            <person name="Finnerty J.R."/>
            <person name="Technau U."/>
            <person name="Martindale M.Q."/>
            <person name="Rokhsar D.S."/>
        </authorList>
    </citation>
    <scope>NUCLEOTIDE SEQUENCE [LARGE SCALE GENOMIC DNA]</scope>
    <source>
        <strain evidence="8">CH2 X CH6</strain>
    </source>
</reference>
<dbReference type="PROSITE" id="PS00135">
    <property type="entry name" value="TRYPSIN_SER"/>
    <property type="match status" value="1"/>
</dbReference>
<dbReference type="PhylomeDB" id="A7SNA8"/>
<evidence type="ECO:0000259" key="6">
    <source>
        <dbReference type="PROSITE" id="PS50240"/>
    </source>
</evidence>
<dbReference type="PANTHER" id="PTHR24250:SF50">
    <property type="entry name" value="PEPTIDASE S1 DOMAIN-CONTAINING PROTEIN"/>
    <property type="match status" value="1"/>
</dbReference>
<feature type="non-terminal residue" evidence="7">
    <location>
        <position position="236"/>
    </location>
</feature>
<dbReference type="SUPFAM" id="SSF50494">
    <property type="entry name" value="Trypsin-like serine proteases"/>
    <property type="match status" value="1"/>
</dbReference>
<dbReference type="MEROPS" id="S01.152"/>
<dbReference type="EMBL" id="DS469718">
    <property type="protein sequence ID" value="EDO34800.1"/>
    <property type="molecule type" value="Genomic_DNA"/>
</dbReference>
<accession>A7SNA8</accession>
<dbReference type="PANTHER" id="PTHR24250">
    <property type="entry name" value="CHYMOTRYPSIN-RELATED"/>
    <property type="match status" value="1"/>
</dbReference>
<keyword evidence="4" id="KW-1015">Disulfide bond</keyword>
<evidence type="ECO:0000256" key="4">
    <source>
        <dbReference type="ARBA" id="ARBA00023157"/>
    </source>
</evidence>
<name>A7SNA8_NEMVE</name>
<evidence type="ECO:0000256" key="1">
    <source>
        <dbReference type="ARBA" id="ARBA00022670"/>
    </source>
</evidence>
<sequence>MSRVIGGEAARPYSWPWQVSVSMGKLHSCGGALISPKWVITAAHCVIEYPFPQVYEVIAGKSATVYLIVDIKVKKLVYNPGFNERHYRNDIALLELERPVLTNPHVSPVCLPPVNAGKVPVGKNCFITGWGRVFEGSDEAEFLQEAELVVASNAKCDKKNGELLPVDDASMVCAGGPGRGGCQGDSGGPLVCNEAGRWVLRGIVSWGSRECSTEFYTVFTRVINYMPWIETILAGN</sequence>
<dbReference type="FunFam" id="2.40.10.10:FF:000003">
    <property type="entry name" value="Transmembrane serine protease 3"/>
    <property type="match status" value="1"/>
</dbReference>
<evidence type="ECO:0000313" key="7">
    <source>
        <dbReference type="EMBL" id="EDO34800.1"/>
    </source>
</evidence>
<dbReference type="InterPro" id="IPR043504">
    <property type="entry name" value="Peptidase_S1_PA_chymotrypsin"/>
</dbReference>
<proteinExistence type="predicted"/>
<evidence type="ECO:0000313" key="8">
    <source>
        <dbReference type="Proteomes" id="UP000001593"/>
    </source>
</evidence>
<evidence type="ECO:0000256" key="5">
    <source>
        <dbReference type="RuleBase" id="RU363034"/>
    </source>
</evidence>
<keyword evidence="1 5" id="KW-0645">Protease</keyword>
<dbReference type="Pfam" id="PF00089">
    <property type="entry name" value="Trypsin"/>
    <property type="match status" value="1"/>
</dbReference>
<dbReference type="Gene3D" id="2.40.10.10">
    <property type="entry name" value="Trypsin-like serine proteases"/>
    <property type="match status" value="1"/>
</dbReference>
<gene>
    <name evidence="7" type="ORF">NEMVEDRAFT_v1g15207</name>
</gene>
<evidence type="ECO:0000256" key="3">
    <source>
        <dbReference type="ARBA" id="ARBA00022825"/>
    </source>
</evidence>
<dbReference type="InterPro" id="IPR001314">
    <property type="entry name" value="Peptidase_S1A"/>
</dbReference>
<feature type="domain" description="Peptidase S1" evidence="6">
    <location>
        <begin position="4"/>
        <end position="234"/>
    </location>
</feature>
<dbReference type="CDD" id="cd00190">
    <property type="entry name" value="Tryp_SPc"/>
    <property type="match status" value="1"/>
</dbReference>
<dbReference type="PRINTS" id="PR00722">
    <property type="entry name" value="CHYMOTRYPSIN"/>
</dbReference>
<dbReference type="STRING" id="45351.A7SNA8"/>
<protein>
    <recommendedName>
        <fullName evidence="6">Peptidase S1 domain-containing protein</fullName>
    </recommendedName>
</protein>
<keyword evidence="2 5" id="KW-0378">Hydrolase</keyword>
<dbReference type="GO" id="GO:0006508">
    <property type="term" value="P:proteolysis"/>
    <property type="evidence" value="ECO:0000318"/>
    <property type="project" value="GO_Central"/>
</dbReference>
<dbReference type="AlphaFoldDB" id="A7SNA8"/>
<dbReference type="GO" id="GO:0004252">
    <property type="term" value="F:serine-type endopeptidase activity"/>
    <property type="evidence" value="ECO:0000318"/>
    <property type="project" value="GO_Central"/>
</dbReference>